<reference evidence="1 2" key="1">
    <citation type="submission" date="2017-06" db="EMBL/GenBank/DDBJ databases">
        <authorList>
            <person name="Kim H.J."/>
            <person name="Triplett B.A."/>
        </authorList>
    </citation>
    <scope>NUCLEOTIDE SEQUENCE [LARGE SCALE GENOMIC DNA]</scope>
    <source>
        <strain evidence="1 2">DSM 25597</strain>
    </source>
</reference>
<evidence type="ECO:0008006" key="3">
    <source>
        <dbReference type="Google" id="ProtNLM"/>
    </source>
</evidence>
<accession>A0A239DMI7</accession>
<evidence type="ECO:0000313" key="2">
    <source>
        <dbReference type="Proteomes" id="UP000198379"/>
    </source>
</evidence>
<organism evidence="1 2">
    <name type="scientific">Dokdonia pacifica</name>
    <dbReference type="NCBI Taxonomy" id="1627892"/>
    <lineage>
        <taxon>Bacteria</taxon>
        <taxon>Pseudomonadati</taxon>
        <taxon>Bacteroidota</taxon>
        <taxon>Flavobacteriia</taxon>
        <taxon>Flavobacteriales</taxon>
        <taxon>Flavobacteriaceae</taxon>
        <taxon>Dokdonia</taxon>
    </lineage>
</organism>
<evidence type="ECO:0000313" key="1">
    <source>
        <dbReference type="EMBL" id="SNS32894.1"/>
    </source>
</evidence>
<sequence>MLKKISNLQGVQKLNSKEQKEVKGGKDAVRCPVYTPAECTNCGGFPVFNGCCLGTQEVHECLTGFGN</sequence>
<dbReference type="Proteomes" id="UP000198379">
    <property type="component" value="Unassembled WGS sequence"/>
</dbReference>
<dbReference type="AlphaFoldDB" id="A0A239DMI7"/>
<gene>
    <name evidence="1" type="ORF">SAMN06265376_11165</name>
</gene>
<protein>
    <recommendedName>
        <fullName evidence="3">Bacteriocin-type signal sequence-containing protein</fullName>
    </recommendedName>
</protein>
<dbReference type="OrthoDB" id="1163776at2"/>
<dbReference type="RefSeq" id="WP_089373816.1">
    <property type="nucleotide sequence ID" value="NZ_BMEP01000008.1"/>
</dbReference>
<keyword evidence="2" id="KW-1185">Reference proteome</keyword>
<dbReference type="EMBL" id="FZNY01000011">
    <property type="protein sequence ID" value="SNS32894.1"/>
    <property type="molecule type" value="Genomic_DNA"/>
</dbReference>
<proteinExistence type="predicted"/>
<name>A0A239DMI7_9FLAO</name>